<gene>
    <name evidence="3" type="ORF">ACEZDB_03395</name>
    <name evidence="2" type="ORF">ACEZDG_12140</name>
</gene>
<dbReference type="Proteomes" id="UP001592582">
    <property type="component" value="Unassembled WGS sequence"/>
</dbReference>
<evidence type="ECO:0000313" key="4">
    <source>
        <dbReference type="Proteomes" id="UP001592530"/>
    </source>
</evidence>
<proteinExistence type="predicted"/>
<evidence type="ECO:0000313" key="3">
    <source>
        <dbReference type="EMBL" id="MFC1429699.1"/>
    </source>
</evidence>
<evidence type="ECO:0000313" key="5">
    <source>
        <dbReference type="Proteomes" id="UP001592582"/>
    </source>
</evidence>
<accession>A0ABV6V8R7</accession>
<feature type="region of interest" description="Disordered" evidence="1">
    <location>
        <begin position="1"/>
        <end position="20"/>
    </location>
</feature>
<evidence type="ECO:0000313" key="2">
    <source>
        <dbReference type="EMBL" id="MFC1410023.1"/>
    </source>
</evidence>
<organism evidence="2 5">
    <name type="scientific">Streptacidiphilus alkalitolerans</name>
    <dbReference type="NCBI Taxonomy" id="3342712"/>
    <lineage>
        <taxon>Bacteria</taxon>
        <taxon>Bacillati</taxon>
        <taxon>Actinomycetota</taxon>
        <taxon>Actinomycetes</taxon>
        <taxon>Kitasatosporales</taxon>
        <taxon>Streptomycetaceae</taxon>
        <taxon>Streptacidiphilus</taxon>
    </lineage>
</organism>
<sequence length="150" mass="15786">MHQLTRPSTPVPNAAGVSRRRTGRRLAAAVTVGGLALGALLLAGGTASAKSEVMVTVSTHSLRVGQSVRVTGTGGEDSARYTYLCVDSRTGSGSWHTVSCNSVPYRPATATVRATRRGTEQFRARLLVRRYVGGPLVLDRVSAATTVLIH</sequence>
<dbReference type="Proteomes" id="UP001592530">
    <property type="component" value="Unassembled WGS sequence"/>
</dbReference>
<evidence type="ECO:0008006" key="6">
    <source>
        <dbReference type="Google" id="ProtNLM"/>
    </source>
</evidence>
<name>A0ABV6V8R7_9ACTN</name>
<reference evidence="4 5" key="1">
    <citation type="submission" date="2024-09" db="EMBL/GenBank/DDBJ databases">
        <authorList>
            <person name="Lee S.D."/>
        </authorList>
    </citation>
    <scope>NUCLEOTIDE SEQUENCE [LARGE SCALE GENOMIC DNA]</scope>
    <source>
        <strain evidence="2 5">N1-1</strain>
        <strain evidence="3 4">N1-3</strain>
    </source>
</reference>
<comment type="caution">
    <text evidence="2">The sequence shown here is derived from an EMBL/GenBank/DDBJ whole genome shotgun (WGS) entry which is preliminary data.</text>
</comment>
<keyword evidence="5" id="KW-1185">Reference proteome</keyword>
<dbReference type="EMBL" id="JBHEZX010000004">
    <property type="protein sequence ID" value="MFC1410023.1"/>
    <property type="molecule type" value="Genomic_DNA"/>
</dbReference>
<dbReference type="EMBL" id="JBHEZY010000001">
    <property type="protein sequence ID" value="MFC1429699.1"/>
    <property type="molecule type" value="Genomic_DNA"/>
</dbReference>
<dbReference type="RefSeq" id="WP_380506863.1">
    <property type="nucleotide sequence ID" value="NZ_JBHEZX010000004.1"/>
</dbReference>
<protein>
    <recommendedName>
        <fullName evidence="6">Secreted protein</fullName>
    </recommendedName>
</protein>
<evidence type="ECO:0000256" key="1">
    <source>
        <dbReference type="SAM" id="MobiDB-lite"/>
    </source>
</evidence>